<evidence type="ECO:0000256" key="2">
    <source>
        <dbReference type="ARBA" id="ARBA00023110"/>
    </source>
</evidence>
<dbReference type="RefSeq" id="XP_002784513.1">
    <property type="nucleotide sequence ID" value="XM_002784467.1"/>
</dbReference>
<comment type="similarity">
    <text evidence="4">Belongs to the cyclophilin-type PPIase family.</text>
</comment>
<sequence>MMIIKSDDNDNDDEVRVFFDINVGDEYIGRIIFRLYNKDVPIICESFRRLCTGENGVSLSCGYKPMHYTNTIFHRVIKGFMCQGGDFENNDGTGGESGYGGKLPDEGLSLHKHIKRGILSMANSGPNTNGSQFFITFRPCHHLDGKHVVFGEVIKGWDILNIIENIDTNERDKPINNDIIIIRSGQLIKVPASSNK</sequence>
<dbReference type="EC" id="5.2.1.8" evidence="4"/>
<dbReference type="Proteomes" id="UP000007800">
    <property type="component" value="Unassembled WGS sequence"/>
</dbReference>
<dbReference type="PROSITE" id="PS50072">
    <property type="entry name" value="CSA_PPIASE_2"/>
    <property type="match status" value="1"/>
</dbReference>
<dbReference type="Pfam" id="PF00160">
    <property type="entry name" value="Pro_isomerase"/>
    <property type="match status" value="1"/>
</dbReference>
<dbReference type="PROSITE" id="PS00170">
    <property type="entry name" value="CSA_PPIASE_1"/>
    <property type="match status" value="1"/>
</dbReference>
<dbReference type="PIRSF" id="PIRSF001467">
    <property type="entry name" value="Peptidylpro_ismrse"/>
    <property type="match status" value="1"/>
</dbReference>
<evidence type="ECO:0000313" key="7">
    <source>
        <dbReference type="Proteomes" id="UP000007800"/>
    </source>
</evidence>
<dbReference type="InterPro" id="IPR020892">
    <property type="entry name" value="Cyclophilin-type_PPIase_CS"/>
</dbReference>
<evidence type="ECO:0000256" key="1">
    <source>
        <dbReference type="ARBA" id="ARBA00000971"/>
    </source>
</evidence>
<organism evidence="7">
    <name type="scientific">Perkinsus marinus (strain ATCC 50983 / TXsc)</name>
    <dbReference type="NCBI Taxonomy" id="423536"/>
    <lineage>
        <taxon>Eukaryota</taxon>
        <taxon>Sar</taxon>
        <taxon>Alveolata</taxon>
        <taxon>Perkinsozoa</taxon>
        <taxon>Perkinsea</taxon>
        <taxon>Perkinsida</taxon>
        <taxon>Perkinsidae</taxon>
        <taxon>Perkinsus</taxon>
    </lineage>
</organism>
<dbReference type="InterPro" id="IPR029000">
    <property type="entry name" value="Cyclophilin-like_dom_sf"/>
</dbReference>
<dbReference type="Gene3D" id="2.40.100.10">
    <property type="entry name" value="Cyclophilin-like"/>
    <property type="match status" value="1"/>
</dbReference>
<dbReference type="GO" id="GO:0005737">
    <property type="term" value="C:cytoplasm"/>
    <property type="evidence" value="ECO:0007669"/>
    <property type="project" value="TreeGrafter"/>
</dbReference>
<dbReference type="PANTHER" id="PTHR11071:SF561">
    <property type="entry name" value="PEPTIDYL-PROLYL CIS-TRANS ISOMERASE D-RELATED"/>
    <property type="match status" value="1"/>
</dbReference>
<accession>C5KGP1</accession>
<dbReference type="OrthoDB" id="193499at2759"/>
<evidence type="ECO:0000256" key="4">
    <source>
        <dbReference type="RuleBase" id="RU363019"/>
    </source>
</evidence>
<keyword evidence="3 4" id="KW-0413">Isomerase</keyword>
<feature type="domain" description="PPIase cyclophilin-type" evidence="5">
    <location>
        <begin position="18"/>
        <end position="180"/>
    </location>
</feature>
<name>C5KGP1_PERM5</name>
<gene>
    <name evidence="6" type="ORF">Pmar_PMAR029439</name>
</gene>
<dbReference type="SUPFAM" id="SSF50891">
    <property type="entry name" value="Cyclophilin-like"/>
    <property type="match status" value="1"/>
</dbReference>
<dbReference type="AlphaFoldDB" id="C5KGP1"/>
<dbReference type="FunFam" id="2.40.100.10:FF:000025">
    <property type="entry name" value="Peptidyl-prolyl cis-trans isomerase CYP19-2"/>
    <property type="match status" value="1"/>
</dbReference>
<comment type="catalytic activity">
    <reaction evidence="1 4">
        <text>[protein]-peptidylproline (omega=180) = [protein]-peptidylproline (omega=0)</text>
        <dbReference type="Rhea" id="RHEA:16237"/>
        <dbReference type="Rhea" id="RHEA-COMP:10747"/>
        <dbReference type="Rhea" id="RHEA-COMP:10748"/>
        <dbReference type="ChEBI" id="CHEBI:83833"/>
        <dbReference type="ChEBI" id="CHEBI:83834"/>
        <dbReference type="EC" id="5.2.1.8"/>
    </reaction>
</comment>
<dbReference type="InParanoid" id="C5KGP1"/>
<comment type="function">
    <text evidence="4">PPIases accelerate the folding of proteins. It catalyzes the cis-trans isomerization of proline imidic peptide bonds in oligopeptides.</text>
</comment>
<evidence type="ECO:0000313" key="6">
    <source>
        <dbReference type="EMBL" id="EER16309.1"/>
    </source>
</evidence>
<dbReference type="EMBL" id="GG673027">
    <property type="protein sequence ID" value="EER16309.1"/>
    <property type="molecule type" value="Genomic_DNA"/>
</dbReference>
<dbReference type="GO" id="GO:0016018">
    <property type="term" value="F:cyclosporin A binding"/>
    <property type="evidence" value="ECO:0007669"/>
    <property type="project" value="TreeGrafter"/>
</dbReference>
<evidence type="ECO:0000259" key="5">
    <source>
        <dbReference type="PROSITE" id="PS50072"/>
    </source>
</evidence>
<dbReference type="GO" id="GO:0003755">
    <property type="term" value="F:peptidyl-prolyl cis-trans isomerase activity"/>
    <property type="evidence" value="ECO:0007669"/>
    <property type="project" value="UniProtKB-UniRule"/>
</dbReference>
<proteinExistence type="inferred from homology"/>
<dbReference type="PRINTS" id="PR00153">
    <property type="entry name" value="CSAPPISMRASE"/>
</dbReference>
<protein>
    <recommendedName>
        <fullName evidence="4">Peptidyl-prolyl cis-trans isomerase</fullName>
        <shortName evidence="4">PPIase</shortName>
        <ecNumber evidence="4">5.2.1.8</ecNumber>
    </recommendedName>
</protein>
<dbReference type="InterPro" id="IPR002130">
    <property type="entry name" value="Cyclophilin-type_PPIase_dom"/>
</dbReference>
<evidence type="ECO:0000256" key="3">
    <source>
        <dbReference type="ARBA" id="ARBA00023235"/>
    </source>
</evidence>
<reference evidence="6 7" key="1">
    <citation type="submission" date="2008-07" db="EMBL/GenBank/DDBJ databases">
        <authorList>
            <person name="El-Sayed N."/>
            <person name="Caler E."/>
            <person name="Inman J."/>
            <person name="Amedeo P."/>
            <person name="Hass B."/>
            <person name="Wortman J."/>
        </authorList>
    </citation>
    <scope>NUCLEOTIDE SEQUENCE [LARGE SCALE GENOMIC DNA]</scope>
    <source>
        <strain evidence="7">ATCC 50983 / TXsc</strain>
    </source>
</reference>
<dbReference type="InterPro" id="IPR024936">
    <property type="entry name" value="Cyclophilin-type_PPIase"/>
</dbReference>
<keyword evidence="2 4" id="KW-0697">Rotamase</keyword>
<keyword evidence="7" id="KW-1185">Reference proteome</keyword>
<dbReference type="PANTHER" id="PTHR11071">
    <property type="entry name" value="PEPTIDYL-PROLYL CIS-TRANS ISOMERASE"/>
    <property type="match status" value="1"/>
</dbReference>
<dbReference type="GO" id="GO:0006457">
    <property type="term" value="P:protein folding"/>
    <property type="evidence" value="ECO:0007669"/>
    <property type="project" value="InterPro"/>
</dbReference>
<dbReference type="GeneID" id="9063367"/>
<dbReference type="OMA" id="SCGYKPM"/>